<proteinExistence type="predicted"/>
<dbReference type="Pfam" id="PF03352">
    <property type="entry name" value="Adenine_glyco"/>
    <property type="match status" value="1"/>
</dbReference>
<protein>
    <submittedName>
        <fullName evidence="1">DNA-3-methyladenine glycosylase I</fullName>
    </submittedName>
</protein>
<dbReference type="SUPFAM" id="SSF48150">
    <property type="entry name" value="DNA-glycosylase"/>
    <property type="match status" value="1"/>
</dbReference>
<dbReference type="AlphaFoldDB" id="A0A1X0BW60"/>
<dbReference type="NCBIfam" id="TIGR00624">
    <property type="entry name" value="tag"/>
    <property type="match status" value="1"/>
</dbReference>
<name>A0A1X0BW60_MYCCF</name>
<organism evidence="1 2">
    <name type="scientific">Mycolicibacterium celeriflavum</name>
    <name type="common">Mycobacterium celeriflavum</name>
    <dbReference type="NCBI Taxonomy" id="1249101"/>
    <lineage>
        <taxon>Bacteria</taxon>
        <taxon>Bacillati</taxon>
        <taxon>Actinomycetota</taxon>
        <taxon>Actinomycetes</taxon>
        <taxon>Mycobacteriales</taxon>
        <taxon>Mycobacteriaceae</taxon>
        <taxon>Mycolicibacterium</taxon>
    </lineage>
</organism>
<dbReference type="STRING" id="1249101.BST21_10235"/>
<dbReference type="InterPro" id="IPR011257">
    <property type="entry name" value="DNA_glycosylase"/>
</dbReference>
<dbReference type="Gene3D" id="1.10.340.30">
    <property type="entry name" value="Hypothetical protein, domain 2"/>
    <property type="match status" value="1"/>
</dbReference>
<dbReference type="RefSeq" id="WP_083001829.1">
    <property type="nucleotide sequence ID" value="NZ_AP022591.1"/>
</dbReference>
<dbReference type="KEGG" id="mcee:MCEL_45270"/>
<sequence length="221" mass="24518">MTATTELAAEPDGRSRCAWIDESRLAPADFVLYRDYHDTEWGRPLRDSGALFERVSLEAFQSGLSWLVILRKRENFRRAFHGFDVEHIARYTERDIARLMADAGIVRNRAKIEATIANARAAVALADTGVELAELLWSFAPPPRPRPAGFADVPAVTPESTAMAKELKRRGFRFVGPTTAYALMQATGMVDDHTANCWVPATSPPSPETAIAGSLHTEHRR</sequence>
<dbReference type="InterPro" id="IPR004597">
    <property type="entry name" value="Tag"/>
</dbReference>
<dbReference type="Proteomes" id="UP000466431">
    <property type="component" value="Chromosome"/>
</dbReference>
<evidence type="ECO:0000313" key="2">
    <source>
        <dbReference type="Proteomes" id="UP000466431"/>
    </source>
</evidence>
<dbReference type="GO" id="GO:0008725">
    <property type="term" value="F:DNA-3-methyladenine glycosylase activity"/>
    <property type="evidence" value="ECO:0007669"/>
    <property type="project" value="InterPro"/>
</dbReference>
<dbReference type="OrthoDB" id="9807664at2"/>
<dbReference type="InterPro" id="IPR052891">
    <property type="entry name" value="DNA-3mA_glycosylase"/>
</dbReference>
<reference evidence="1 2" key="1">
    <citation type="journal article" date="2019" name="Emerg. Microbes Infect.">
        <title>Comprehensive subspecies identification of 175 nontuberculous mycobacteria species based on 7547 genomic profiles.</title>
        <authorList>
            <person name="Matsumoto Y."/>
            <person name="Kinjo T."/>
            <person name="Motooka D."/>
            <person name="Nabeya D."/>
            <person name="Jung N."/>
            <person name="Uechi K."/>
            <person name="Horii T."/>
            <person name="Iida T."/>
            <person name="Fujita J."/>
            <person name="Nakamura S."/>
        </authorList>
    </citation>
    <scope>NUCLEOTIDE SEQUENCE [LARGE SCALE GENOMIC DNA]</scope>
    <source>
        <strain evidence="1 2">JCM 18439</strain>
    </source>
</reference>
<dbReference type="PANTHER" id="PTHR30037">
    <property type="entry name" value="DNA-3-METHYLADENINE GLYCOSYLASE 1"/>
    <property type="match status" value="1"/>
</dbReference>
<keyword evidence="2" id="KW-1185">Reference proteome</keyword>
<dbReference type="GO" id="GO:0006284">
    <property type="term" value="P:base-excision repair"/>
    <property type="evidence" value="ECO:0007669"/>
    <property type="project" value="InterPro"/>
</dbReference>
<accession>A0A1X0BW60</accession>
<dbReference type="PANTHER" id="PTHR30037:SF4">
    <property type="entry name" value="DNA-3-METHYLADENINE GLYCOSYLASE I"/>
    <property type="match status" value="1"/>
</dbReference>
<gene>
    <name evidence="1" type="primary">tag</name>
    <name evidence="1" type="ORF">MCEL_45270</name>
</gene>
<evidence type="ECO:0000313" key="1">
    <source>
        <dbReference type="EMBL" id="BBY46232.1"/>
    </source>
</evidence>
<dbReference type="EMBL" id="AP022591">
    <property type="protein sequence ID" value="BBY46232.1"/>
    <property type="molecule type" value="Genomic_DNA"/>
</dbReference>
<dbReference type="InterPro" id="IPR005019">
    <property type="entry name" value="Adenine_glyco"/>
</dbReference>